<feature type="domain" description="C2" evidence="4">
    <location>
        <begin position="4614"/>
        <end position="4747"/>
    </location>
</feature>
<feature type="compositionally biased region" description="Low complexity" evidence="3">
    <location>
        <begin position="1846"/>
        <end position="1860"/>
    </location>
</feature>
<feature type="region of interest" description="Disordered" evidence="3">
    <location>
        <begin position="268"/>
        <end position="302"/>
    </location>
</feature>
<evidence type="ECO:0000256" key="3">
    <source>
        <dbReference type="SAM" id="MobiDB-lite"/>
    </source>
</evidence>
<feature type="region of interest" description="Disordered" evidence="3">
    <location>
        <begin position="1082"/>
        <end position="1132"/>
    </location>
</feature>
<protein>
    <recommendedName>
        <fullName evidence="4">C2 domain-containing protein</fullName>
    </recommendedName>
</protein>
<feature type="compositionally biased region" description="Basic and acidic residues" evidence="3">
    <location>
        <begin position="1082"/>
        <end position="1106"/>
    </location>
</feature>
<feature type="domain" description="C2" evidence="4">
    <location>
        <begin position="4829"/>
        <end position="4955"/>
    </location>
</feature>
<feature type="region of interest" description="Disordered" evidence="3">
    <location>
        <begin position="957"/>
        <end position="979"/>
    </location>
</feature>
<feature type="region of interest" description="Disordered" evidence="3">
    <location>
        <begin position="4486"/>
        <end position="4517"/>
    </location>
</feature>
<gene>
    <name evidence="5" type="ORF">WJX75_007507</name>
</gene>
<comment type="similarity">
    <text evidence="1">Belongs to the VPS13 family.</text>
</comment>
<dbReference type="PROSITE" id="PS50004">
    <property type="entry name" value="C2"/>
    <property type="match status" value="2"/>
</dbReference>
<dbReference type="PANTHER" id="PTHR16166:SF93">
    <property type="entry name" value="INTERMEMBRANE LIPID TRANSFER PROTEIN VPS13"/>
    <property type="match status" value="1"/>
</dbReference>
<feature type="region of interest" description="Disordered" evidence="3">
    <location>
        <begin position="3663"/>
        <end position="3686"/>
    </location>
</feature>
<evidence type="ECO:0000259" key="4">
    <source>
        <dbReference type="PROSITE" id="PS50004"/>
    </source>
</evidence>
<feature type="region of interest" description="Disordered" evidence="3">
    <location>
        <begin position="2599"/>
        <end position="2646"/>
    </location>
</feature>
<comment type="caution">
    <text evidence="5">The sequence shown here is derived from an EMBL/GenBank/DDBJ whole genome shotgun (WGS) entry which is preliminary data.</text>
</comment>
<dbReference type="CDD" id="cd00030">
    <property type="entry name" value="C2"/>
    <property type="match status" value="2"/>
</dbReference>
<feature type="compositionally biased region" description="Basic and acidic residues" evidence="3">
    <location>
        <begin position="2629"/>
        <end position="2646"/>
    </location>
</feature>
<proteinExistence type="inferred from homology"/>
<dbReference type="SUPFAM" id="SSF49562">
    <property type="entry name" value="C2 domain (Calcium/lipid-binding domain, CaLB)"/>
    <property type="match status" value="2"/>
</dbReference>
<feature type="region of interest" description="Disordered" evidence="3">
    <location>
        <begin position="1818"/>
        <end position="1952"/>
    </location>
</feature>
<keyword evidence="6" id="KW-1185">Reference proteome</keyword>
<evidence type="ECO:0000256" key="1">
    <source>
        <dbReference type="ARBA" id="ARBA00006545"/>
    </source>
</evidence>
<feature type="compositionally biased region" description="Polar residues" evidence="3">
    <location>
        <begin position="1119"/>
        <end position="1130"/>
    </location>
</feature>
<dbReference type="Pfam" id="PF00168">
    <property type="entry name" value="C2"/>
    <property type="match status" value="2"/>
</dbReference>
<dbReference type="PANTHER" id="PTHR16166">
    <property type="entry name" value="VACUOLAR PROTEIN SORTING-ASSOCIATED PROTEIN VPS13"/>
    <property type="match status" value="1"/>
</dbReference>
<feature type="compositionally biased region" description="Low complexity" evidence="3">
    <location>
        <begin position="4503"/>
        <end position="4516"/>
    </location>
</feature>
<feature type="region of interest" description="Disordered" evidence="3">
    <location>
        <begin position="2275"/>
        <end position="2343"/>
    </location>
</feature>
<feature type="region of interest" description="Disordered" evidence="3">
    <location>
        <begin position="439"/>
        <end position="486"/>
    </location>
</feature>
<feature type="region of interest" description="Disordered" evidence="3">
    <location>
        <begin position="3379"/>
        <end position="3405"/>
    </location>
</feature>
<organism evidence="5 6">
    <name type="scientific">Coccomyxa subellipsoidea</name>
    <dbReference type="NCBI Taxonomy" id="248742"/>
    <lineage>
        <taxon>Eukaryota</taxon>
        <taxon>Viridiplantae</taxon>
        <taxon>Chlorophyta</taxon>
        <taxon>core chlorophytes</taxon>
        <taxon>Trebouxiophyceae</taxon>
        <taxon>Trebouxiophyceae incertae sedis</taxon>
        <taxon>Coccomyxaceae</taxon>
        <taxon>Coccomyxa</taxon>
    </lineage>
</organism>
<reference evidence="5 6" key="1">
    <citation type="journal article" date="2024" name="Nat. Commun.">
        <title>Phylogenomics reveals the evolutionary origins of lichenization in chlorophyte algae.</title>
        <authorList>
            <person name="Puginier C."/>
            <person name="Libourel C."/>
            <person name="Otte J."/>
            <person name="Skaloud P."/>
            <person name="Haon M."/>
            <person name="Grisel S."/>
            <person name="Petersen M."/>
            <person name="Berrin J.G."/>
            <person name="Delaux P.M."/>
            <person name="Dal Grande F."/>
            <person name="Keller J."/>
        </authorList>
    </citation>
    <scope>NUCLEOTIDE SEQUENCE [LARGE SCALE GENOMIC DNA]</scope>
    <source>
        <strain evidence="5 6">SAG 216-7</strain>
    </source>
</reference>
<feature type="region of interest" description="Disordered" evidence="3">
    <location>
        <begin position="4531"/>
        <end position="4575"/>
    </location>
</feature>
<dbReference type="InterPro" id="IPR009543">
    <property type="entry name" value="VPS13_VAB"/>
</dbReference>
<feature type="region of interest" description="Disordered" evidence="3">
    <location>
        <begin position="886"/>
        <end position="917"/>
    </location>
</feature>
<dbReference type="InterPro" id="IPR035892">
    <property type="entry name" value="C2_domain_sf"/>
</dbReference>
<feature type="compositionally biased region" description="Low complexity" evidence="3">
    <location>
        <begin position="271"/>
        <end position="290"/>
    </location>
</feature>
<dbReference type="Gene3D" id="2.60.40.150">
    <property type="entry name" value="C2 domain"/>
    <property type="match status" value="2"/>
</dbReference>
<feature type="compositionally biased region" description="Acidic residues" evidence="3">
    <location>
        <begin position="1763"/>
        <end position="1778"/>
    </location>
</feature>
<accession>A0ABR2Z161</accession>
<feature type="region of interest" description="Disordered" evidence="3">
    <location>
        <begin position="1739"/>
        <end position="1788"/>
    </location>
</feature>
<feature type="compositionally biased region" description="Polar residues" evidence="3">
    <location>
        <begin position="2276"/>
        <end position="2287"/>
    </location>
</feature>
<evidence type="ECO:0000256" key="2">
    <source>
        <dbReference type="SAM" id="Coils"/>
    </source>
</evidence>
<evidence type="ECO:0000313" key="6">
    <source>
        <dbReference type="Proteomes" id="UP001491310"/>
    </source>
</evidence>
<feature type="region of interest" description="Disordered" evidence="3">
    <location>
        <begin position="388"/>
        <end position="418"/>
    </location>
</feature>
<name>A0ABR2Z161_9CHLO</name>
<keyword evidence="2" id="KW-0175">Coiled coil</keyword>
<feature type="coiled-coil region" evidence="2">
    <location>
        <begin position="4421"/>
        <end position="4448"/>
    </location>
</feature>
<dbReference type="InterPro" id="IPR000008">
    <property type="entry name" value="C2_dom"/>
</dbReference>
<dbReference type="SMART" id="SM00239">
    <property type="entry name" value="C2"/>
    <property type="match status" value="2"/>
</dbReference>
<dbReference type="EMBL" id="JALJOT010000002">
    <property type="protein sequence ID" value="KAK9917720.1"/>
    <property type="molecule type" value="Genomic_DNA"/>
</dbReference>
<dbReference type="Pfam" id="PF25036">
    <property type="entry name" value="VPS13_VAB"/>
    <property type="match status" value="1"/>
</dbReference>
<dbReference type="Proteomes" id="UP001491310">
    <property type="component" value="Unassembled WGS sequence"/>
</dbReference>
<dbReference type="InterPro" id="IPR026847">
    <property type="entry name" value="VPS13"/>
</dbReference>
<feature type="compositionally biased region" description="Low complexity" evidence="3">
    <location>
        <begin position="4554"/>
        <end position="4568"/>
    </location>
</feature>
<sequence>MTRELLCSLVALCLLAVTVLVLVTRFALVETTLSALLSRALKGPSFDQTQSSTRKCRVDRRKSGIRIHNLPSWRRPLRIHMRGIKADLRQRQMPQHVDLEEELLAEQQSERELRTEKLATVEDLLWNTSFLQQQSESPGNTGCFSSRALARLCHRALVICTQCIEVTVDDIQLEVSQQDESGPRMAVGGILEGKDALRLSIRQLLLTPQGVHGKAAVPKSDMAGAVDTASWWDVLCTPSVVTRFLIYAAPSTAKAEVAGLSISLRSYDARQPQPSQQPQSAASAASSSHAAPPPSFSFGVPASSAAAQPLRTSGASNAEQPFRRRKRFRAVAVPEAGASSGASASLAPARATPLERDFPVEEHMLVQQWGFSLTVRVMPPLWSEPEEGAALQGKAAQDPRPSMYTNPLYASEETSTSSYSDTVETMEDLQHTVTSIPEAAEGTEAEASPGEAKRRVQGDTGSRNSFAPPGRPPGMNGLSGLGMADGHKGFEKPCKVRPEPDASCTVEIELLLRAFVPVLSAQSAAVAIRMLERLQQYEQYERFWRVRPQVAVTAKPQAWWQHAGHAVKQECRTISRWQAALCSLDTRRENRLRYQALYAKASANLGSFHEPSRRWWQQRRVAAASKAERAELAALEARLSLEEIAHFRAGVAAVHSRLLAPNHAVLQHAMDAVDAVVGTPAAVPKPVEAMLFQRCTQGQKEPWKSPVAVRMRVACPKLGLQLAVGEEWMALTPRVPLSPFHTLEAAIRDVSITLQPTGEATLVCESMAVGGLAALDEPLPALVMQSPSKHCMRLLAVADLHAAACRVQSSGVFGAGSFLILRIGRPCSGRGGPWERTKGDKEWSLAQPLGMQVEVEAAGIAVLHNTDAVVAALSFCGQLDRNRNMPLARPAGPVPAHTSAHTPLDPSQPPTLSQRAKQAFTHHNLPIRRKLAIPLTSIRLSCPGIVGVIQYQHSVNKSPGASKKDVGTGPNGASAQPAPGSDYELVAAVSGIRAQVFGEDFQDFMHRGATQRSSVHAYMDLFCYQAPASRRRGDALQRRLLSFRTVAARSHFLRRESSEDLGSQEAADPDMQAMAQVWGHPEDLHLYPGPEQHEEHRLRGQQDRRASFMSSASGGGAPRTSSSGGPSTEDTCPPFPLVPLLKVASMHAELSQKVVLVPTAPTSLNASLALGAIGIMVWVSPWQVAHVLSIVRTLQGDLAPAWQPAAARSAPRQRASSRPSFLSSSHLHIACTLDVPLISAIVMVSRDASNALAGTDGGTRFRRWEWGRQIKEGQAAHAWSRFLTPLYGMQVIGLLASMTYAGTGRLHAHLTMDGVLVRDLQLRPSSKFAFLLRPLPARAAQLDSYATSFRRRILRVIGTSKAKKRWNRATRMIVLRLRAKKRMFFGSSAGLGALRASVKAVSFLSSGVLGPQLSLVFNLAPPQLPARSHVPRPLTEPADLQIEVGQMLTNLRVSTNNMLLPFTAQILALLQDTASQKEMGEESTEEQVKGPKRSGGMAFPGLKMQLGMVGLDLVLLVMGRELVSFKIVDATLTVDVASASEAESGSNPSAVTIGLTVEDMSLRDMQARPEHSMVVRPNSVAESCSLTLEYTQPLKRSQPPSLIIEMANPRMLILFRFLHDILFGVHIITRGLKGNAGLLEEPGSARAPSAPQPVQKAAEHVSEEEQMLPLQLLIFVTNLSVLLPASSKSRQVLECDADTLIVGVPGLALPDSALATALLPSVPDMVEASLHCSRLARKVARPAPSPPEGQPDNVAANDGGEGQADDDSKEEDAVEDEHLEVQNSDSVFTKAMKNFSQWEAREERRLHKDLQRHQKGVLFLGDPPREPAQPDTDTGVIHVPDLSTVAQRSRSSRSRAASQQTPFADVKGKRPAAAPLPGVPEETPPAGPSRLDVGGAGRGPSKDVLAGVDVSPSPGEGKLGRLSTAPAELPSSSRSHAAPHHPAEGPGTSGEEEPEVMVAILADGLVVRCASLGPTVAAPSRRRTRFCPDTVDVFAWPMDQYDLTTRAPFIHQANYALVIFEQRAAGRPYTQLHLTASTLAATLNNANYSALLGFAQGNLAEMSSFARADGPAAPRHEQRTTFSDTFCFEPPAGDRPSFYMTVSAPDLTVVLEAEPQKWQSECCMEGRASDQLHPFLKTRFEDVAMDLAVLQGSGATHMSITAATVQANDLRLAYSSALRHLEIVRDGASAFAAISAFHTGVANTGSGAFSGSGGSDGASAATGPSWERVASRLGASNVAATPTMAPAAAGPARLGMGDLLLERCTSINVVKKAPRSVQSLAVSQRSKTLGAPGMRSPLRLPQGAPAADGKSMHSVTGASRPPKDPSSSQHGSDTRAKRAAAAAAPQPTYMAVVEVASEPELSTAFPQGAPVVHLIRSPAALQDKEAAHLAADEGTNMPEGATLEVALGLMKDGTVAIQAALAQAQLQWPFLHDVSLVSAITSVFLPAAAPAPSSDEFTAAAVAGAHALQPGPWLNFNLLLINSAVFVPVLDKVANFDIVRQKFGSEAKHKSLHDRLTAVLLVATALSGESPDTAMRLEQRGLAASWSGLRFAYAAGGDGESNLRVDLRNFAAFVRDPAALVTCLLLPHSCSVRLEMQVPRTPDAPSNGEDAQPSGRAEQSKKQLSAALAERDRAKHAAERAQHSREEGAAMVIQRAFRQRRWRQRKHRPTRAEEEWMQATGAEVLRRLGRPPMKLPTPAEESLIDELIMKVASPRTKELLQDYAEQYQVQGRRPLLKLPTPTEESPIDELVMKVASPRTKDLLQDYAEQYQADDKARVVAVNHAPTSVRLHAKLGSLTLRAAFSHIPFLHSAQWMLQSVCLAADASAGDLAAAAAAASQEVGFRPSQLRVDAAVRAVSLVLCNDKLSTYGAPDVLQMSLDQLDAHFARDRCFADRPSNQVGRVMMRLWASFLNNSSSRWEPIWENWPLQIDLVDNVSPIYRSDFCRRLWVGSEEHLNVQFNPAALLSLGDARAFLEALSDVEPRAPAVPRGGPTPSTVSTTSRLAQLDAAPHMAEQMAQRGSITSRVPQKYLIQNQSGLTVFYWTAPGEGITQRTFSLESGASETLKVAPTRKVLNVSTFSKGGSIEKVGNVINLYFEGNWMPIKDVAVSVVGKYRYFMHSPAQHDSVPVIVDIILVGRTKIITLHSSIWLDNRTDRRVTFRLHVPITPLVAPVAEAPGTSASADFKTDAAVGPLCPGEGVYLPLTAVLGGLLFVQPEGYEEAKRDVIRLSADVDALVQQQGYITCDPLDPLEGGPMEPHPLHCSLLVIPAQVNSEFQAFKHIKITAPGEMARATKSLEATLALQPTLILTNSLPCSLDVIVWQVAPFRQLRRESSKTGSKKLANYLKYDMRQMHVAFTGTVPLTPDDEEELAHARMGEEGNAGSDGEAEQAASHSGADTRDRERGQYITVSLKPGVAQNVYANMEGNVLVHVSAPALGLSSAHWAVVSWGQSQLTRESVYDAKYIYRLPKEIVLQQVHLPDAARPPRASTVARFTAALKRAGRRFRANLARGGAKVGKAAIAASTRAPVIKLQGSERRSSGALGLSTTGSLPNPAAVLMAAMQQPTGVSAPGPRKPQPLEVHHQRGGSGFIGPASPTSPFDQGDVMPGRLPTLVEGAGHGQLTSEDIEAAVDEGTPLLGAGEQPTAFSSSRPELPPVLEGYGAAASGKPPPQLDAEHFPSSSSSGAAHIREADLITLNSPQESIVSPQESFIVKSRSADNLAGPSYAEKGKARADVTSSFMGLQSGWLNQAGALASADEKAAADFELMQRTFAAWRSLSTAQHVRRVRGSAGKLPAHERRNAPPQVFLGIDNSRARGRPEQPLAKLTFFASYWIDNRTGMDLVFQDHAAAAPNSLLLGARMPGAFAQVLVPALPSRELSAASKEVWDVQSADEILVSPVLLNSQETTRFCLAKGPRTRFSQTIHVNTVGSKGSVKIRDASIVPPPVVLRGMLRVSDSLPRGISRASIARGGIGRLSTLRRPSAAAAGPGTGTAASPANKLVALDLATQIDRQSVLLNLATLANVVEEPEAESPAAIKLMLQVASEEDADRPVKVFMDMDHPTPTTPALSPKELPASRAALSGQLDLVGQMASLGNVPRRASLVAEPQISPVSESKAAVATTRRAWTVHREYEFAVEVTAGPPNSVFRHTKVVTVKSRFIADNQTDMVIEIKQKGTPDLDDGPLDDRCARRLMPRERAAIHWDDADLPKEVVMRPASRAANQWHWSGSFRLSTREEYFGLRVRHKLNRDRAINVPVNCTVGPSGTVLVTFKSHTMSVPPYRIENQCSDVHIYLVQACLAGERPGRWIWLPPRVAGSSLAYAWDEPNEEHRLRVKARVAGKTGTLVLAEYSLDRLGPKPVLRLPTAKRGSADHLANSNVPSDLQEKVASLLASESSRKVYITVFADGPTRVLRFADVQNVGAEEAQQSILDLAARLKQVEEELWRVNARFSALHGASGIRELDLYGRAPTAGAATQQQGDETAQLALPSQAGGSASPPARLKMAGPAAATPASTGSGVMQLVPENRALDRQVGPAEEDALDYTPPGQRLLDTGPSTAAEAGSCASSESGKSVREEIPTSRMAILEASAQESRARRGGGGDLGHLLPMSATSRNVQGSQLMRSAAEGDSALLLGGDLIVTVFQADQLQGQERLTHPFARVRVGDQSQLTTVQWQSLSPTWEEALFFRDVCAASELVVEAWDVGGSRSSEQLQRLTVDPVKVIANSRFLGRVEVPLSETLRLRRGSKHWYTLMRRDAGDAVSGRLQLGFNWDVTARSLLSLKLAALENVLNQRQEILCALNPVPASAAQRWTRDARKAPDAAAQGGLRKVKSAEKLLDDVLSWHSLDEQKSTLVVTVLEARGMQPRKGVVVAFQANQLPNPLVEVDVVGHPVYQAAAKQTLKPHFQTAEPARFQRLAADAMLTVRLFDDKAGRKKHLLGEAQLCCSHLQGVDPIYVWLPLTAAKTSLPWHSRHSGAHFIETAAGVPELQVHLRLQWVRHVERGRIMHLDVNLEGLGFSVVGGLQDELFNLTLDQLRVKAERTRAEAKLNGSIQRIQLDNQMLDATQPVVLAPASAAHAHAEAGKAGGPTPIMRFGVVRSFANSLVNSAVESGSAPSSPMGGPSLLRKEGDILSFRSLYLDVGEVDVQTDDGFLEAFLTFVVALPLADVWQDVAWREQQRRLLTAQFGPREVESLAMNAVLPLDTENGFTGTPLRWVQERELKELAVLRGQSAHSSWFFIESARIGDINANVTIALTSSILAARHGATAPEPASGLFRRLIGASGFQLINVNNVPLSLRGWSVDTRLIGRKALRNSLMRHYIAQAISEAHKVLGGAGPAIAAVPLTVVWAGGSFVTLATGLGAGKVGPVGAVQRVGYVFFMSVAQVVGSFSRVGLSLFTYVPPNQTGTFSDTGALNRAVQRPANAFDAFRRAVEEGCSGLWSGVSGVVMDPTQGFHSGGMPVALLGVAKGLAGLAWRPTMGLLEMTSKGTYGMGLVCLGREAISGSTLRRVRAPGALAEDSTEAVESAKDPEVRARNQRLIESWQAALPTLFPAIKAGRVLDVMQAGEKRVVLVTDKDVALLRLRIVSLRSTYRPIWFVRLSSIQTVRGDSERLRIVIDYLHQVDTHCLGAWTVPGRKRIPCSSRDVLERLALKINYNIRTVSLGARPLPDTDFARFAAQELSIFG</sequence>
<evidence type="ECO:0000313" key="5">
    <source>
        <dbReference type="EMBL" id="KAK9917720.1"/>
    </source>
</evidence>